<evidence type="ECO:0000313" key="5">
    <source>
        <dbReference type="EMBL" id="MEB4589849.1"/>
    </source>
</evidence>
<protein>
    <submittedName>
        <fullName evidence="5">VIT domain-containing protein</fullName>
    </submittedName>
</protein>
<name>A0ABU6CUM0_9GAMM</name>
<evidence type="ECO:0000313" key="6">
    <source>
        <dbReference type="Proteomes" id="UP001308005"/>
    </source>
</evidence>
<sequence length="726" mass="79093">MKHSIKRLLGRFAISAGLFFGAVSSASASGLLVPRDGSSADIEIRSHEVNVTIENGYAVTQIDQVFFNKGNQDTEATYEFPVPKNGTVAEFSLWIDGKRVIGEVIEKEQAREVYEQEKAAGRDAGLTEQKSFYRFETHVSPVRAQQETKTRLVYMQPADVEGGIGRYVYPLEEGGTDEEKLAFWSTDNKVTGTFNFDMKLRSGYPVDAVRVPANKSAVISNANAQEWQVQIGQTGKAGKPAPQGEQVAAVATDSSAQDIAARNAAFAGTANTTTSSATESETTTDTTTPSSASHLNEDIVVYWKLASDLPGAIDVTAYRQPGERKGTFMMTVTPGIDLAQLNAGRDWIFLLDRSGSMEGKYSTLLDATEQALGKLGNRDRFRIVLFDDQVEELTSGWVNANAISIQKVSEALQQTGPRGGTALYDGLSAAMQRLDSDRTSGIVLITDGVANVGKTERKDFLDLMKQHDVRLFTAIMGNGADEPLLTSMAQVSQGFAVSVSNSDDILGVLTNALNKVNYQALHDISLQINGVKTADLAPEQPTTLYRGQQLVLFGHYFGDDEAEVVLKAKIGGEDKEYRTKFHFPASATENPEVERLWAFAHIESLKNKAAYLGEALDDYRSAIVDTAVEYGLVTDYTSMVVMRDEQFEQHGIQRQNKQRRETEEQSAAVRAAAPVTNNRVDSQAPAFPSSRPSYTSGGSGGGAMGFELLIPLLLLVIPAVRKRLQQ</sequence>
<comment type="caution">
    <text evidence="5">The sequence shown here is derived from an EMBL/GenBank/DDBJ whole genome shotgun (WGS) entry which is preliminary data.</text>
</comment>
<dbReference type="PANTHER" id="PTHR45737:SF6">
    <property type="entry name" value="VON WILLEBRAND FACTOR A DOMAIN-CONTAINING PROTEIN 5A"/>
    <property type="match status" value="1"/>
</dbReference>
<dbReference type="InterPro" id="IPR036465">
    <property type="entry name" value="vWFA_dom_sf"/>
</dbReference>
<dbReference type="Pfam" id="PF13768">
    <property type="entry name" value="VWA_3"/>
    <property type="match status" value="1"/>
</dbReference>
<dbReference type="EMBL" id="JAYMYJ010000022">
    <property type="protein sequence ID" value="MEB4589849.1"/>
    <property type="molecule type" value="Genomic_DNA"/>
</dbReference>
<evidence type="ECO:0000256" key="1">
    <source>
        <dbReference type="SAM" id="MobiDB-lite"/>
    </source>
</evidence>
<accession>A0ABU6CUM0</accession>
<dbReference type="SMART" id="SM00609">
    <property type="entry name" value="VIT"/>
    <property type="match status" value="1"/>
</dbReference>
<organism evidence="5 6">
    <name type="scientific">Candidatus Thiothrix phosphatis</name>
    <dbReference type="NCBI Taxonomy" id="3112415"/>
    <lineage>
        <taxon>Bacteria</taxon>
        <taxon>Pseudomonadati</taxon>
        <taxon>Pseudomonadota</taxon>
        <taxon>Gammaproteobacteria</taxon>
        <taxon>Thiotrichales</taxon>
        <taxon>Thiotrichaceae</taxon>
        <taxon>Thiothrix</taxon>
    </lineage>
</organism>
<dbReference type="Gene3D" id="3.40.50.410">
    <property type="entry name" value="von Willebrand factor, type A domain"/>
    <property type="match status" value="1"/>
</dbReference>
<gene>
    <name evidence="5" type="ORF">VSS37_02555</name>
</gene>
<proteinExistence type="predicted"/>
<dbReference type="SMART" id="SM00327">
    <property type="entry name" value="VWA"/>
    <property type="match status" value="1"/>
</dbReference>
<feature type="domain" description="VWFA" evidence="3">
    <location>
        <begin position="346"/>
        <end position="516"/>
    </location>
</feature>
<feature type="signal peptide" evidence="2">
    <location>
        <begin position="1"/>
        <end position="28"/>
    </location>
</feature>
<evidence type="ECO:0000256" key="2">
    <source>
        <dbReference type="SAM" id="SignalP"/>
    </source>
</evidence>
<evidence type="ECO:0000259" key="3">
    <source>
        <dbReference type="PROSITE" id="PS50234"/>
    </source>
</evidence>
<dbReference type="Proteomes" id="UP001308005">
    <property type="component" value="Unassembled WGS sequence"/>
</dbReference>
<feature type="domain" description="VIT" evidence="4">
    <location>
        <begin position="28"/>
        <end position="156"/>
    </location>
</feature>
<dbReference type="RefSeq" id="WP_324693056.1">
    <property type="nucleotide sequence ID" value="NZ_JAYMYJ010000022.1"/>
</dbReference>
<keyword evidence="6" id="KW-1185">Reference proteome</keyword>
<feature type="region of interest" description="Disordered" evidence="1">
    <location>
        <begin position="650"/>
        <end position="698"/>
    </location>
</feature>
<dbReference type="PROSITE" id="PS51468">
    <property type="entry name" value="VIT"/>
    <property type="match status" value="1"/>
</dbReference>
<dbReference type="PROSITE" id="PS50234">
    <property type="entry name" value="VWFA"/>
    <property type="match status" value="1"/>
</dbReference>
<dbReference type="InterPro" id="IPR013694">
    <property type="entry name" value="VIT"/>
</dbReference>
<dbReference type="PANTHER" id="PTHR45737">
    <property type="entry name" value="VON WILLEBRAND FACTOR A DOMAIN-CONTAINING PROTEIN 5A"/>
    <property type="match status" value="1"/>
</dbReference>
<keyword evidence="2" id="KW-0732">Signal</keyword>
<evidence type="ECO:0000259" key="4">
    <source>
        <dbReference type="PROSITE" id="PS51468"/>
    </source>
</evidence>
<feature type="region of interest" description="Disordered" evidence="1">
    <location>
        <begin position="267"/>
        <end position="292"/>
    </location>
</feature>
<dbReference type="SUPFAM" id="SSF53300">
    <property type="entry name" value="vWA-like"/>
    <property type="match status" value="1"/>
</dbReference>
<reference evidence="6" key="1">
    <citation type="submission" date="2023-07" db="EMBL/GenBank/DDBJ databases">
        <title>The carbon used by Thiothrix.</title>
        <authorList>
            <person name="Chen L."/>
        </authorList>
    </citation>
    <scope>NUCLEOTIDE SEQUENCE [LARGE SCALE GENOMIC DNA]</scope>
</reference>
<dbReference type="Pfam" id="PF08487">
    <property type="entry name" value="VIT"/>
    <property type="match status" value="1"/>
</dbReference>
<dbReference type="InterPro" id="IPR002035">
    <property type="entry name" value="VWF_A"/>
</dbReference>
<feature type="chain" id="PRO_5046158795" evidence="2">
    <location>
        <begin position="29"/>
        <end position="726"/>
    </location>
</feature>